<accession>A0A0F7FH91</accession>
<organism evidence="1 2">
    <name type="scientific">Infirmifilum uzonense</name>
    <dbReference type="NCBI Taxonomy" id="1550241"/>
    <lineage>
        <taxon>Archaea</taxon>
        <taxon>Thermoproteota</taxon>
        <taxon>Thermoprotei</taxon>
        <taxon>Thermofilales</taxon>
        <taxon>Thermofilaceae</taxon>
        <taxon>Infirmifilum</taxon>
    </lineage>
</organism>
<evidence type="ECO:0000313" key="2">
    <source>
        <dbReference type="Proteomes" id="UP000067434"/>
    </source>
</evidence>
<reference evidence="1 2" key="1">
    <citation type="journal article" date="2015" name="Stand. Genomic Sci.">
        <title>Complete genome sequence of and proposal of Thermofilum uzonense sp. nov. a novel hyperthermophilic crenarchaeon and emended description of the genus Thermofilum.</title>
        <authorList>
            <person name="Toshchakov S.V."/>
            <person name="Korzhenkov A.A."/>
            <person name="Samarov N.I."/>
            <person name="Mazunin I.O."/>
            <person name="Mozhey O.I."/>
            <person name="Shmyr I.S."/>
            <person name="Derbikova K.S."/>
            <person name="Taranov E.A."/>
            <person name="Dominova I.N."/>
            <person name="Bonch-Osmolovskaya E.A."/>
            <person name="Patrushev M.V."/>
            <person name="Podosokorskaya O.A."/>
            <person name="Kublanov I.V."/>
        </authorList>
    </citation>
    <scope>NUCLEOTIDE SEQUENCE [LARGE SCALE GENOMIC DNA]</scope>
    <source>
        <strain evidence="1 2">1807-2</strain>
    </source>
</reference>
<dbReference type="Proteomes" id="UP000067434">
    <property type="component" value="Chromosome"/>
</dbReference>
<dbReference type="PATRIC" id="fig|1550241.5.peg.244"/>
<evidence type="ECO:0000313" key="1">
    <source>
        <dbReference type="EMBL" id="AKG38178.1"/>
    </source>
</evidence>
<dbReference type="AlphaFoldDB" id="A0A0F7FH91"/>
<protein>
    <submittedName>
        <fullName evidence="1">Uncharacterized protein</fullName>
    </submittedName>
</protein>
<sequence>MIIVTSPQVNVTVNLKGETVLIPLSSEASIKIENHARRRVQVDLNIEKIEWGLEHSILKVEFKDKILYIGSSSPRIQKQSFSLEPGEKSTLQFKVITPPRLAKTSPTTIRLEVNFRNDEEKTLPVILEPTVPRSKT</sequence>
<gene>
    <name evidence="1" type="ORF">MA03_01195</name>
</gene>
<keyword evidence="2" id="KW-1185">Reference proteome</keyword>
<dbReference type="EMBL" id="CP009961">
    <property type="protein sequence ID" value="AKG38178.1"/>
    <property type="molecule type" value="Genomic_DNA"/>
</dbReference>
<name>A0A0F7FH91_9CREN</name>
<dbReference type="KEGG" id="thf:MA03_01195"/>
<dbReference type="HOGENOM" id="CLU_1870850_0_0_2"/>
<proteinExistence type="predicted"/>
<dbReference type="STRING" id="1550241.MA03_01195"/>